<keyword evidence="8" id="KW-1185">Reference proteome</keyword>
<reference evidence="7" key="1">
    <citation type="submission" date="2013-12" db="EMBL/GenBank/DDBJ databases">
        <authorList>
            <person name="Genoscope - CEA"/>
        </authorList>
    </citation>
    <scope>NUCLEOTIDE SEQUENCE</scope>
    <source>
        <strain evidence="7">CBS 1993</strain>
    </source>
</reference>
<dbReference type="RefSeq" id="XP_022458372.1">
    <property type="nucleotide sequence ID" value="XM_022602582.1"/>
</dbReference>
<dbReference type="Gene3D" id="1.10.10.1740">
    <property type="entry name" value="Transmembrane protein 14-like"/>
    <property type="match status" value="1"/>
</dbReference>
<reference evidence="7" key="2">
    <citation type="submission" date="2014-02" db="EMBL/GenBank/DDBJ databases">
        <title>Complete DNA sequence of /Kuraishia capsulata/ illustrates novel genomic features among budding yeasts (/Saccharomycotina/).</title>
        <authorList>
            <person name="Morales L."/>
            <person name="Noel B."/>
            <person name="Porcel B."/>
            <person name="Marcet-Houben M."/>
            <person name="Hullo M-F."/>
            <person name="Sacerdot C."/>
            <person name="Tekaia F."/>
            <person name="Leh-Louis V."/>
            <person name="Despons L."/>
            <person name="Khanna V."/>
            <person name="Aury J-M."/>
            <person name="Barbe V."/>
            <person name="Couloux A."/>
            <person name="Labadie K."/>
            <person name="Pelletier E."/>
            <person name="Souciet J-L."/>
            <person name="Boekhout T."/>
            <person name="Gabaldon T."/>
            <person name="Wincker P."/>
            <person name="Dujon B."/>
        </authorList>
    </citation>
    <scope>NUCLEOTIDE SEQUENCE</scope>
    <source>
        <strain evidence="7">CBS 1993</strain>
    </source>
</reference>
<evidence type="ECO:0000313" key="8">
    <source>
        <dbReference type="Proteomes" id="UP000019384"/>
    </source>
</evidence>
<dbReference type="GeneID" id="34519760"/>
<feature type="transmembrane region" description="Helical" evidence="6">
    <location>
        <begin position="65"/>
        <end position="82"/>
    </location>
</feature>
<dbReference type="AlphaFoldDB" id="W6MJC3"/>
<comment type="similarity">
    <text evidence="2">Belongs to the TMEM14 family.</text>
</comment>
<dbReference type="Proteomes" id="UP000019384">
    <property type="component" value="Unassembled WGS sequence"/>
</dbReference>
<name>W6MJC3_9ASCO</name>
<comment type="subcellular location">
    <subcellularLocation>
        <location evidence="1">Membrane</location>
    </subcellularLocation>
</comment>
<keyword evidence="5 6" id="KW-0472">Membrane</keyword>
<organism evidence="7 8">
    <name type="scientific">Kuraishia capsulata CBS 1993</name>
    <dbReference type="NCBI Taxonomy" id="1382522"/>
    <lineage>
        <taxon>Eukaryota</taxon>
        <taxon>Fungi</taxon>
        <taxon>Dikarya</taxon>
        <taxon>Ascomycota</taxon>
        <taxon>Saccharomycotina</taxon>
        <taxon>Pichiomycetes</taxon>
        <taxon>Pichiales</taxon>
        <taxon>Pichiaceae</taxon>
        <taxon>Kuraishia</taxon>
    </lineage>
</organism>
<evidence type="ECO:0000256" key="1">
    <source>
        <dbReference type="ARBA" id="ARBA00004370"/>
    </source>
</evidence>
<feature type="transmembrane region" description="Helical" evidence="6">
    <location>
        <begin position="12"/>
        <end position="29"/>
    </location>
</feature>
<evidence type="ECO:0000256" key="5">
    <source>
        <dbReference type="ARBA" id="ARBA00023136"/>
    </source>
</evidence>
<protein>
    <recommendedName>
        <fullName evidence="9">TMEM14 protein</fullName>
    </recommendedName>
</protein>
<dbReference type="OrthoDB" id="5620at2759"/>
<feature type="transmembrane region" description="Helical" evidence="6">
    <location>
        <begin position="35"/>
        <end position="53"/>
    </location>
</feature>
<evidence type="ECO:0000256" key="4">
    <source>
        <dbReference type="ARBA" id="ARBA00022989"/>
    </source>
</evidence>
<keyword evidence="4 6" id="KW-1133">Transmembrane helix</keyword>
<accession>W6MJC3</accession>
<dbReference type="Pfam" id="PF03647">
    <property type="entry name" value="Tmemb_14"/>
    <property type="match status" value="1"/>
</dbReference>
<evidence type="ECO:0000256" key="6">
    <source>
        <dbReference type="SAM" id="Phobius"/>
    </source>
</evidence>
<proteinExistence type="inferred from homology"/>
<sequence length="90" mass="9806">MGYIRKGSIPSLIAGTSVSALYLTAGYLLKNNMEYGIHTALGTSTLLFVAGINRLLTVKGGIRKPVPIMLTVIGGFSTYYYAAKYSEFYR</sequence>
<evidence type="ECO:0000313" key="7">
    <source>
        <dbReference type="EMBL" id="CDK26366.1"/>
    </source>
</evidence>
<keyword evidence="3 6" id="KW-0812">Transmembrane</keyword>
<evidence type="ECO:0000256" key="2">
    <source>
        <dbReference type="ARBA" id="ARBA00007590"/>
    </source>
</evidence>
<evidence type="ECO:0008006" key="9">
    <source>
        <dbReference type="Google" id="ProtNLM"/>
    </source>
</evidence>
<evidence type="ECO:0000256" key="3">
    <source>
        <dbReference type="ARBA" id="ARBA00022692"/>
    </source>
</evidence>
<dbReference type="InterPro" id="IPR005349">
    <property type="entry name" value="TMEM14"/>
</dbReference>
<dbReference type="EMBL" id="HG793127">
    <property type="protein sequence ID" value="CDK26366.1"/>
    <property type="molecule type" value="Genomic_DNA"/>
</dbReference>
<dbReference type="GO" id="GO:0016020">
    <property type="term" value="C:membrane"/>
    <property type="evidence" value="ECO:0007669"/>
    <property type="project" value="UniProtKB-SubCell"/>
</dbReference>
<dbReference type="InterPro" id="IPR044890">
    <property type="entry name" value="TMEM14_sf"/>
</dbReference>
<gene>
    <name evidence="7" type="ORF">KUCA_T00002338001</name>
</gene>
<dbReference type="HOGENOM" id="CLU_096652_3_1_1"/>